<evidence type="ECO:0000256" key="9">
    <source>
        <dbReference type="ARBA" id="ARBA00023004"/>
    </source>
</evidence>
<comment type="similarity">
    <text evidence="16">Belongs to the TRAFAC class TrmE-Era-EngA-EngB-Septin-like GTPase superfamily. FeoB GTPase (TC 9.A.8) family.</text>
</comment>
<dbReference type="PANTHER" id="PTHR43185:SF1">
    <property type="entry name" value="FE(2+) TRANSPORTER FEOB"/>
    <property type="match status" value="1"/>
</dbReference>
<dbReference type="RefSeq" id="WP_011996486.1">
    <property type="nucleotide sequence ID" value="NC_009727.1"/>
</dbReference>
<evidence type="ECO:0000256" key="1">
    <source>
        <dbReference type="ARBA" id="ARBA00004429"/>
    </source>
</evidence>
<dbReference type="InterPro" id="IPR027417">
    <property type="entry name" value="P-loop_NTPase"/>
</dbReference>
<feature type="binding site" evidence="15">
    <location>
        <position position="26"/>
    </location>
    <ligand>
        <name>Mg(2+)</name>
        <dbReference type="ChEBI" id="CHEBI:18420"/>
        <label>2</label>
    </ligand>
</feature>
<evidence type="ECO:0000259" key="17">
    <source>
        <dbReference type="PROSITE" id="PS51711"/>
    </source>
</evidence>
<evidence type="ECO:0000256" key="4">
    <source>
        <dbReference type="ARBA" id="ARBA00022496"/>
    </source>
</evidence>
<feature type="binding site" evidence="14">
    <location>
        <begin position="36"/>
        <end position="40"/>
    </location>
    <ligand>
        <name>GTP</name>
        <dbReference type="ChEBI" id="CHEBI:37565"/>
        <label>1</label>
    </ligand>
</feature>
<dbReference type="SUPFAM" id="SSF52540">
    <property type="entry name" value="P-loop containing nucleoside triphosphate hydrolases"/>
    <property type="match status" value="1"/>
</dbReference>
<evidence type="ECO:0000313" key="18">
    <source>
        <dbReference type="EMBL" id="ABS76484.1"/>
    </source>
</evidence>
<dbReference type="GO" id="GO:0005886">
    <property type="term" value="C:plasma membrane"/>
    <property type="evidence" value="ECO:0007669"/>
    <property type="project" value="UniProtKB-SubCell"/>
</dbReference>
<keyword evidence="6 16" id="KW-0812">Transmembrane</keyword>
<evidence type="ECO:0000256" key="11">
    <source>
        <dbReference type="ARBA" id="ARBA00023134"/>
    </source>
</evidence>
<dbReference type="Pfam" id="PF07664">
    <property type="entry name" value="FeoB_C"/>
    <property type="match status" value="1"/>
</dbReference>
<dbReference type="GO" id="GO:0015093">
    <property type="term" value="F:ferrous iron transmembrane transporter activity"/>
    <property type="evidence" value="ECO:0007669"/>
    <property type="project" value="UniProtKB-UniRule"/>
</dbReference>
<comment type="subcellular location">
    <subcellularLocation>
        <location evidence="1 16">Cell inner membrane</location>
        <topology evidence="1 16">Multi-pass membrane protein</topology>
    </subcellularLocation>
</comment>
<feature type="transmembrane region" description="Helical" evidence="16">
    <location>
        <begin position="718"/>
        <end position="741"/>
    </location>
</feature>
<dbReference type="CDD" id="cd01879">
    <property type="entry name" value="FeoB"/>
    <property type="match status" value="1"/>
</dbReference>
<evidence type="ECO:0000256" key="8">
    <source>
        <dbReference type="ARBA" id="ARBA00022989"/>
    </source>
</evidence>
<keyword evidence="11 14" id="KW-0342">GTP-binding</keyword>
<reference evidence="18 19" key="1">
    <citation type="journal article" date="2009" name="Infect. Immun.">
        <title>Comparative genomics reveal extensive transposon-mediated genomic plasticity and diversity among potential effector proteins within the genus Coxiella.</title>
        <authorList>
            <person name="Beare P.A."/>
            <person name="Unsworth N."/>
            <person name="Andoh M."/>
            <person name="Voth D.E."/>
            <person name="Omsland A."/>
            <person name="Gilk S.D."/>
            <person name="Williams K.P."/>
            <person name="Sobral B.W."/>
            <person name="Kupko J.J.III."/>
            <person name="Porcella S.F."/>
            <person name="Samuel J.E."/>
            <person name="Heinzen R.A."/>
        </authorList>
    </citation>
    <scope>NUCLEOTIDE SEQUENCE [LARGE SCALE GENOMIC DNA]</scope>
    <source>
        <strain evidence="18 19">Dugway 5J108-111</strain>
    </source>
</reference>
<keyword evidence="15" id="KW-0479">Metal-binding</keyword>
<dbReference type="PANTHER" id="PTHR43185">
    <property type="entry name" value="FERROUS IRON TRANSPORT PROTEIN B"/>
    <property type="match status" value="1"/>
</dbReference>
<dbReference type="GO" id="GO:0005525">
    <property type="term" value="F:GTP binding"/>
    <property type="evidence" value="ECO:0007669"/>
    <property type="project" value="UniProtKB-KW"/>
</dbReference>
<keyword evidence="3" id="KW-1003">Cell membrane</keyword>
<proteinExistence type="inferred from homology"/>
<dbReference type="InterPro" id="IPR011640">
    <property type="entry name" value="Fe2_transport_prot_B_C"/>
</dbReference>
<feature type="transmembrane region" description="Helical" evidence="16">
    <location>
        <begin position="539"/>
        <end position="557"/>
    </location>
</feature>
<evidence type="ECO:0000256" key="12">
    <source>
        <dbReference type="ARBA" id="ARBA00023136"/>
    </source>
</evidence>
<feature type="domain" description="FeoB-type G" evidence="17">
    <location>
        <begin position="4"/>
        <end position="170"/>
    </location>
</feature>
<keyword evidence="4 16" id="KW-0410">Iron transport</keyword>
<sequence length="816" mass="89963">MDNDFIIALAGNPNCGKTVVFNALTGSRQRVGNWPGVTVDKKYGYFQHQGYKVKVVDLPGTYSTSVTSEAGAIDEKIACGYLLSDEADIIVNVIDGSNLERNLYLTLQLLEMNIPTILAVNMMDIVKQRGLVLDLKQLSKRLGCPVVGLVARQNKGIEALKDGILKIKEKADRSAQNAPRTSAREARLGSRLRGNDGGRFILPLPAEIDQAVRLLTQVMTIDDACHAKWLALRLLEGDHFAKTLVDQSVLKLAEREILAIEAKLGEEPDILIADARYVFVNQLARAVTQLVKTPRQTLTQWIDRIVLNRFLGIPIFFAVMYFMFLFAINIGGAFQGFFDISSTTIFVDGLAHLLTSWHFPVWLTAILASGIGKGINTTITFAPVIGGMFLFLAFLEDSGYMARAAFVMDRFMQTLGLPGKSFVPMIVGFGCNVPAVMGARTLENRRDRVLTVMMMPFMSCGARLAIFALFASAFFPQGGATIIFLLYLAGISVAVLSGLVLRRTVLPGKLAPLVMELPPYHIPRFSSLWRHMWQRLKNFLFRAGRYIIPICVLIGVLNSVTVTGKLVGDASQHSLLSAVGRLVTPLFSPLGVKKDNWPATVGLTTGILAKEVVVGTLNTLYSEQGNLTQQSASQFNFWGGLREAVESVPQNLSQLGDAFKNPVAASEAPHDMNKTAYGIMYKQFGGKKAAFAYLLFILLYFPCVSTMAAMRREVGKRWALFSVLWSTGLAYALAVMCYQWLTVVEHPALTLIWSAVLVTALITAIVSLRQYASRDQKTSPLPLAEKDGSIAAGRVFKERNLWRLRPRFLKKRDGEA</sequence>
<organism evidence="18 19">
    <name type="scientific">Coxiella burnetii (strain Dugway 5J108-111)</name>
    <dbReference type="NCBI Taxonomy" id="434922"/>
    <lineage>
        <taxon>Bacteria</taxon>
        <taxon>Pseudomonadati</taxon>
        <taxon>Pseudomonadota</taxon>
        <taxon>Gammaproteobacteria</taxon>
        <taxon>Legionellales</taxon>
        <taxon>Coxiellaceae</taxon>
        <taxon>Coxiella</taxon>
    </lineage>
</organism>
<protein>
    <recommendedName>
        <fullName evidence="13 16">Ferrous iron transport protein B</fullName>
    </recommendedName>
</protein>
<keyword evidence="12 16" id="KW-0472">Membrane</keyword>
<dbReference type="NCBIfam" id="TIGR00231">
    <property type="entry name" value="small_GTP"/>
    <property type="match status" value="1"/>
</dbReference>
<keyword evidence="15" id="KW-0460">Magnesium</keyword>
<dbReference type="Gene3D" id="3.40.50.300">
    <property type="entry name" value="P-loop containing nucleotide triphosphate hydrolases"/>
    <property type="match status" value="1"/>
</dbReference>
<dbReference type="InterPro" id="IPR050860">
    <property type="entry name" value="FeoB_GTPase"/>
</dbReference>
<feature type="transmembrane region" description="Helical" evidence="16">
    <location>
        <begin position="747"/>
        <end position="768"/>
    </location>
</feature>
<dbReference type="NCBIfam" id="NF007105">
    <property type="entry name" value="PRK09554.1"/>
    <property type="match status" value="1"/>
</dbReference>
<dbReference type="KEGG" id="cbd:CBUD_0239"/>
<dbReference type="Pfam" id="PF02421">
    <property type="entry name" value="FeoB_N"/>
    <property type="match status" value="1"/>
</dbReference>
<evidence type="ECO:0000256" key="3">
    <source>
        <dbReference type="ARBA" id="ARBA00022475"/>
    </source>
</evidence>
<evidence type="ECO:0000256" key="15">
    <source>
        <dbReference type="PIRSR" id="PIRSR603373-2"/>
    </source>
</evidence>
<dbReference type="Pfam" id="PF07670">
    <property type="entry name" value="Gate"/>
    <property type="match status" value="2"/>
</dbReference>
<dbReference type="PROSITE" id="PS51711">
    <property type="entry name" value="G_FEOB"/>
    <property type="match status" value="1"/>
</dbReference>
<keyword evidence="2 16" id="KW-0813">Transport</keyword>
<dbReference type="GO" id="GO:0046872">
    <property type="term" value="F:metal ion binding"/>
    <property type="evidence" value="ECO:0007669"/>
    <property type="project" value="UniProtKB-KW"/>
</dbReference>
<evidence type="ECO:0000256" key="5">
    <source>
        <dbReference type="ARBA" id="ARBA00022519"/>
    </source>
</evidence>
<dbReference type="InterPro" id="IPR030389">
    <property type="entry name" value="G_FEOB_dom"/>
</dbReference>
<evidence type="ECO:0000256" key="14">
    <source>
        <dbReference type="PIRSR" id="PIRSR603373-1"/>
    </source>
</evidence>
<feature type="binding site" evidence="14">
    <location>
        <begin position="121"/>
        <end position="124"/>
    </location>
    <ligand>
        <name>GTP</name>
        <dbReference type="ChEBI" id="CHEBI:37565"/>
        <label>1</label>
    </ligand>
</feature>
<feature type="transmembrane region" description="Helical" evidence="16">
    <location>
        <begin position="449"/>
        <end position="475"/>
    </location>
</feature>
<evidence type="ECO:0000256" key="6">
    <source>
        <dbReference type="ARBA" id="ARBA00022692"/>
    </source>
</evidence>
<feature type="transmembrane region" description="Helical" evidence="16">
    <location>
        <begin position="690"/>
        <end position="709"/>
    </location>
</feature>
<keyword evidence="8 16" id="KW-1133">Transmembrane helix</keyword>
<dbReference type="InterPro" id="IPR011642">
    <property type="entry name" value="Gate_dom"/>
</dbReference>
<feature type="binding site" evidence="14">
    <location>
        <begin position="57"/>
        <end position="60"/>
    </location>
    <ligand>
        <name>GTP</name>
        <dbReference type="ChEBI" id="CHEBI:37565"/>
        <label>1</label>
    </ligand>
</feature>
<evidence type="ECO:0000256" key="7">
    <source>
        <dbReference type="ARBA" id="ARBA00022741"/>
    </source>
</evidence>
<dbReference type="InterPro" id="IPR005225">
    <property type="entry name" value="Small_GTP-bd"/>
</dbReference>
<dbReference type="AlphaFoldDB" id="A9KBW8"/>
<evidence type="ECO:0000256" key="16">
    <source>
        <dbReference type="RuleBase" id="RU362098"/>
    </source>
</evidence>
<accession>A9KBW8</accession>
<keyword evidence="5" id="KW-0997">Cell inner membrane</keyword>
<feature type="transmembrane region" description="Helical" evidence="16">
    <location>
        <begin position="310"/>
        <end position="330"/>
    </location>
</feature>
<evidence type="ECO:0000256" key="2">
    <source>
        <dbReference type="ARBA" id="ARBA00022448"/>
    </source>
</evidence>
<keyword evidence="7 14" id="KW-0547">Nucleotide-binding</keyword>
<feature type="binding site" evidence="14">
    <location>
        <begin position="11"/>
        <end position="18"/>
    </location>
    <ligand>
        <name>GTP</name>
        <dbReference type="ChEBI" id="CHEBI:37565"/>
        <label>1</label>
    </ligand>
</feature>
<dbReference type="FunFam" id="3.40.50.300:FF:000426">
    <property type="entry name" value="Ferrous iron transport protein B"/>
    <property type="match status" value="1"/>
</dbReference>
<dbReference type="InterPro" id="IPR006073">
    <property type="entry name" value="GTP-bd"/>
</dbReference>
<dbReference type="PRINTS" id="PR00326">
    <property type="entry name" value="GTP1OBG"/>
</dbReference>
<dbReference type="Gene3D" id="1.10.287.1770">
    <property type="match status" value="1"/>
</dbReference>
<feature type="binding site" evidence="15">
    <location>
        <position position="23"/>
    </location>
    <ligand>
        <name>Mg(2+)</name>
        <dbReference type="ChEBI" id="CHEBI:18420"/>
        <label>2</label>
    </ligand>
</feature>
<feature type="binding site" evidence="15">
    <location>
        <position position="22"/>
    </location>
    <ligand>
        <name>Mg(2+)</name>
        <dbReference type="ChEBI" id="CHEBI:18420"/>
        <label>1</label>
    </ligand>
</feature>
<feature type="binding site" evidence="15">
    <location>
        <position position="25"/>
    </location>
    <ligand>
        <name>Mg(2+)</name>
        <dbReference type="ChEBI" id="CHEBI:18420"/>
        <label>2</label>
    </ligand>
</feature>
<evidence type="ECO:0000313" key="19">
    <source>
        <dbReference type="Proteomes" id="UP000008555"/>
    </source>
</evidence>
<feature type="transmembrane region" description="Helical" evidence="16">
    <location>
        <begin position="481"/>
        <end position="501"/>
    </location>
</feature>
<dbReference type="Pfam" id="PF17910">
    <property type="entry name" value="FeoB_Cyto"/>
    <property type="match status" value="1"/>
</dbReference>
<dbReference type="EMBL" id="CP000733">
    <property type="protein sequence ID" value="ABS76484.1"/>
    <property type="molecule type" value="Genomic_DNA"/>
</dbReference>
<name>A9KBW8_COXBN</name>
<feature type="transmembrane region" description="Helical" evidence="16">
    <location>
        <begin position="415"/>
        <end position="437"/>
    </location>
</feature>
<feature type="transmembrane region" description="Helical" evidence="16">
    <location>
        <begin position="350"/>
        <end position="368"/>
    </location>
</feature>
<keyword evidence="9 16" id="KW-0408">Iron</keyword>
<dbReference type="Proteomes" id="UP000008555">
    <property type="component" value="Chromosome"/>
</dbReference>
<dbReference type="InterPro" id="IPR041069">
    <property type="entry name" value="FeoB_Cyto"/>
</dbReference>
<gene>
    <name evidence="18" type="primary">feoB</name>
    <name evidence="18" type="ordered locus">CBUD_0239</name>
</gene>
<dbReference type="HOGENOM" id="CLU_013350_3_0_6"/>
<feature type="transmembrane region" description="Helical" evidence="16">
    <location>
        <begin position="375"/>
        <end position="395"/>
    </location>
</feature>
<evidence type="ECO:0000256" key="13">
    <source>
        <dbReference type="NCBIfam" id="TIGR00437"/>
    </source>
</evidence>
<keyword evidence="10" id="KW-0406">Ion transport</keyword>
<dbReference type="NCBIfam" id="TIGR00437">
    <property type="entry name" value="feoB"/>
    <property type="match status" value="1"/>
</dbReference>
<evidence type="ECO:0000256" key="10">
    <source>
        <dbReference type="ARBA" id="ARBA00023065"/>
    </source>
</evidence>
<dbReference type="InterPro" id="IPR003373">
    <property type="entry name" value="Fe2_transport_prot-B"/>
</dbReference>
<comment type="function">
    <text evidence="16">Probable transporter of a GTP-driven Fe(2+) uptake system.</text>
</comment>